<reference evidence="3 4" key="1">
    <citation type="submission" date="2008-03" db="EMBL/GenBank/DDBJ databases">
        <title>Complete sequence of chromosome of Methylobacterium radiotolerans JCM 2831.</title>
        <authorList>
            <consortium name="US DOE Joint Genome Institute"/>
            <person name="Copeland A."/>
            <person name="Lucas S."/>
            <person name="Lapidus A."/>
            <person name="Glavina del Rio T."/>
            <person name="Dalin E."/>
            <person name="Tice H."/>
            <person name="Bruce D."/>
            <person name="Goodwin L."/>
            <person name="Pitluck S."/>
            <person name="Kiss H."/>
            <person name="Brettin T."/>
            <person name="Detter J.C."/>
            <person name="Han C."/>
            <person name="Kuske C.R."/>
            <person name="Schmutz J."/>
            <person name="Larimer F."/>
            <person name="Land M."/>
            <person name="Hauser L."/>
            <person name="Kyrpides N."/>
            <person name="Mikhailova N."/>
            <person name="Marx C.J."/>
            <person name="Richardson P."/>
        </authorList>
    </citation>
    <scope>NUCLEOTIDE SEQUENCE [LARGE SCALE GENOMIC DNA]</scope>
    <source>
        <strain evidence="4">ATCC 27329 / DSM 1819 / JCM 2831 / NBRC 15690 / NCIMB 10815 / 0-1</strain>
    </source>
</reference>
<dbReference type="Pfam" id="PF00551">
    <property type="entry name" value="Formyl_trans_N"/>
    <property type="match status" value="1"/>
</dbReference>
<evidence type="ECO:0000313" key="3">
    <source>
        <dbReference type="EMBL" id="ACB22044.1"/>
    </source>
</evidence>
<dbReference type="Gene3D" id="3.40.50.12230">
    <property type="match status" value="1"/>
</dbReference>
<sequence length="292" mass="32533">MSKTPSILVCGKNKVCADTLEVLRRELPDHTIVYVFADKDETSARVARDVAHRLGIESRGVRNAEAFARTYFEIDPTLLLSVQFSIILRHDIIEHGGDRLINLHFSPLPRYRGMAPITLAILNGDATFGVSLHIIDAGIDTGALVDQETFAIEGRSNREVYSLCEQAGVRLIERNAAIFGAVTATRGLSGMATVQDDAAATYFSKTDIDYARTEIDFNRTAAQIDRHVRAYLFPPNLYARITVSDRRFRVLQPPEVGARCTDRKPGLVVQSDPLTVTTRDRILIFRQTEEDA</sequence>
<proteinExistence type="predicted"/>
<dbReference type="STRING" id="426355.Mrad2831_0017"/>
<feature type="domain" description="Formyl transferase N-terminal" evidence="1">
    <location>
        <begin position="8"/>
        <end position="153"/>
    </location>
</feature>
<dbReference type="RefSeq" id="WP_012317045.1">
    <property type="nucleotide sequence ID" value="NC_010505.1"/>
</dbReference>
<dbReference type="CDD" id="cd08369">
    <property type="entry name" value="FMT_core"/>
    <property type="match status" value="1"/>
</dbReference>
<dbReference type="InterPro" id="IPR011034">
    <property type="entry name" value="Formyl_transferase-like_C_sf"/>
</dbReference>
<evidence type="ECO:0000259" key="1">
    <source>
        <dbReference type="Pfam" id="PF00551"/>
    </source>
</evidence>
<dbReference type="EMBL" id="CP001001">
    <property type="protein sequence ID" value="ACB22044.1"/>
    <property type="molecule type" value="Genomic_DNA"/>
</dbReference>
<dbReference type="SUPFAM" id="SSF50486">
    <property type="entry name" value="FMT C-terminal domain-like"/>
    <property type="match status" value="1"/>
</dbReference>
<dbReference type="InterPro" id="IPR036477">
    <property type="entry name" value="Formyl_transf_N_sf"/>
</dbReference>
<dbReference type="AlphaFoldDB" id="B1M581"/>
<gene>
    <name evidence="3" type="ordered locus">Mrad2831_0017</name>
</gene>
<dbReference type="PANTHER" id="PTHR11138">
    <property type="entry name" value="METHIONYL-TRNA FORMYLTRANSFERASE"/>
    <property type="match status" value="1"/>
</dbReference>
<evidence type="ECO:0000259" key="2">
    <source>
        <dbReference type="Pfam" id="PF02911"/>
    </source>
</evidence>
<feature type="domain" description="Formyl transferase C-terminal" evidence="2">
    <location>
        <begin position="208"/>
        <end position="288"/>
    </location>
</feature>
<name>B1M581_METRJ</name>
<accession>B1M581</accession>
<dbReference type="Proteomes" id="UP000006589">
    <property type="component" value="Chromosome"/>
</dbReference>
<dbReference type="PANTHER" id="PTHR11138:SF5">
    <property type="entry name" value="METHIONYL-TRNA FORMYLTRANSFERASE, MITOCHONDRIAL"/>
    <property type="match status" value="1"/>
</dbReference>
<dbReference type="InterPro" id="IPR002376">
    <property type="entry name" value="Formyl_transf_N"/>
</dbReference>
<dbReference type="Pfam" id="PF02911">
    <property type="entry name" value="Formyl_trans_C"/>
    <property type="match status" value="1"/>
</dbReference>
<dbReference type="OrthoDB" id="5355061at2"/>
<evidence type="ECO:0000313" key="4">
    <source>
        <dbReference type="Proteomes" id="UP000006589"/>
    </source>
</evidence>
<dbReference type="GeneID" id="6136316"/>
<dbReference type="KEGG" id="mrd:Mrad2831_0017"/>
<organism evidence="3 4">
    <name type="scientific">Methylobacterium radiotolerans (strain ATCC 27329 / DSM 1819 / JCM 2831 / NBRC 15690 / NCIMB 10815 / 0-1)</name>
    <dbReference type="NCBI Taxonomy" id="426355"/>
    <lineage>
        <taxon>Bacteria</taxon>
        <taxon>Pseudomonadati</taxon>
        <taxon>Pseudomonadota</taxon>
        <taxon>Alphaproteobacteria</taxon>
        <taxon>Hyphomicrobiales</taxon>
        <taxon>Methylobacteriaceae</taxon>
        <taxon>Methylobacterium</taxon>
    </lineage>
</organism>
<dbReference type="InterPro" id="IPR005793">
    <property type="entry name" value="Formyl_trans_C"/>
</dbReference>
<dbReference type="HOGENOM" id="CLU_952518_0_0_5"/>
<dbReference type="eggNOG" id="COG0223">
    <property type="taxonomic scope" value="Bacteria"/>
</dbReference>
<dbReference type="SUPFAM" id="SSF53328">
    <property type="entry name" value="Formyltransferase"/>
    <property type="match status" value="1"/>
</dbReference>
<protein>
    <submittedName>
        <fullName evidence="3">Formyl transferase domain protein</fullName>
    </submittedName>
</protein>
<dbReference type="GO" id="GO:0004479">
    <property type="term" value="F:methionyl-tRNA formyltransferase activity"/>
    <property type="evidence" value="ECO:0007669"/>
    <property type="project" value="TreeGrafter"/>
</dbReference>
<keyword evidence="3" id="KW-0808">Transferase</keyword>